<comment type="catalytic activity">
    <reaction evidence="3 4">
        <text>(R)-4'-phosphopantothenate + L-cysteine + CTP = N-[(R)-4-phosphopantothenoyl]-L-cysteine + CMP + diphosphate + H(+)</text>
        <dbReference type="Rhea" id="RHEA:19397"/>
        <dbReference type="ChEBI" id="CHEBI:10986"/>
        <dbReference type="ChEBI" id="CHEBI:15378"/>
        <dbReference type="ChEBI" id="CHEBI:33019"/>
        <dbReference type="ChEBI" id="CHEBI:35235"/>
        <dbReference type="ChEBI" id="CHEBI:37563"/>
        <dbReference type="ChEBI" id="CHEBI:59458"/>
        <dbReference type="ChEBI" id="CHEBI:60377"/>
        <dbReference type="EC" id="6.3.2.5"/>
    </reaction>
</comment>
<keyword evidence="8" id="KW-1185">Reference proteome</keyword>
<feature type="region of interest" description="Phosphopantothenoylcysteine decarboxylase" evidence="3">
    <location>
        <begin position="1"/>
        <end position="212"/>
    </location>
</feature>
<keyword evidence="3 4" id="KW-0436">Ligase</keyword>
<keyword evidence="1 3" id="KW-0210">Decarboxylase</keyword>
<dbReference type="InterPro" id="IPR007085">
    <property type="entry name" value="DNA/pantothenate-metab_flavo_C"/>
</dbReference>
<dbReference type="EC" id="4.1.1.36" evidence="3"/>
<feature type="binding site" evidence="3">
    <location>
        <position position="363"/>
    </location>
    <ligand>
        <name>CTP</name>
        <dbReference type="ChEBI" id="CHEBI:37563"/>
    </ligand>
</feature>
<comment type="function">
    <text evidence="4">Catalyzes two steps in the biosynthesis of coenzyme A. In the first step cysteine is conjugated to 4'-phosphopantothenate to form 4-phosphopantothenoylcysteine, in the latter compound is decarboxylated to form 4'-phosphopantotheine.</text>
</comment>
<keyword evidence="2 3" id="KW-0456">Lyase</keyword>
<dbReference type="EC" id="6.3.2.5" evidence="3"/>
<dbReference type="InterPro" id="IPR003382">
    <property type="entry name" value="Flavoprotein"/>
</dbReference>
<feature type="binding site" evidence="3">
    <location>
        <position position="314"/>
    </location>
    <ligand>
        <name>CTP</name>
        <dbReference type="ChEBI" id="CHEBI:37563"/>
    </ligand>
</feature>
<dbReference type="RefSeq" id="WP_368007256.1">
    <property type="nucleotide sequence ID" value="NZ_JAMXFF010000022.1"/>
</dbReference>
<dbReference type="InterPro" id="IPR005252">
    <property type="entry name" value="CoaBC"/>
</dbReference>
<evidence type="ECO:0000313" key="8">
    <source>
        <dbReference type="Proteomes" id="UP001525890"/>
    </source>
</evidence>
<evidence type="ECO:0000256" key="2">
    <source>
        <dbReference type="ARBA" id="ARBA00023239"/>
    </source>
</evidence>
<sequence>MSEDFNQTGIQGGNLLVPSSFENRRILLGITGGIAAYKVCDGISTLAKAGAQVRAILTRGAQEFITPLTVTTLCRHPAYTDANFWQPVHSRPLHIELGEWAEVLVIAPLTANTLAKLATGMADNLLTNTVLASTCPILLAPAMNTEMWNQSVTQRNWEQVVQGSRFHGIAPGSGLLACDRVGTGRMAEPERILAHLESVLHTQGKQDLAGKRVLIGAGSTREHFDPVRFIGNPATGKMGIALARCALHRGAEVTVVGGAMSPGFQELIPGARIVAVTRAEEMQQAMLEFFPEADMTVMAAAVADVRPVQFHSHKLPKQALPESLPLESVPDIIAQLGECKQPHQRLIGFAAQTGEIVTPAIEKLRRKKLDAIVANPIDRPNAGFGSDSNQAVVIDATGRQQAIAPCSKLKLAHQVFDFILSFSR</sequence>
<gene>
    <name evidence="3 7" type="primary">coaBC</name>
    <name evidence="7" type="ORF">NG799_15200</name>
</gene>
<proteinExistence type="inferred from homology"/>
<dbReference type="Gene3D" id="3.40.50.1950">
    <property type="entry name" value="Flavin prenyltransferase-like"/>
    <property type="match status" value="1"/>
</dbReference>
<dbReference type="Gene3D" id="3.40.50.10300">
    <property type="entry name" value="CoaB-like"/>
    <property type="match status" value="1"/>
</dbReference>
<dbReference type="GO" id="GO:0004633">
    <property type="term" value="F:phosphopantothenoylcysteine decarboxylase activity"/>
    <property type="evidence" value="ECO:0007669"/>
    <property type="project" value="UniProtKB-EC"/>
</dbReference>
<feature type="binding site" evidence="3">
    <location>
        <position position="304"/>
    </location>
    <ligand>
        <name>CTP</name>
        <dbReference type="ChEBI" id="CHEBI:37563"/>
    </ligand>
</feature>
<comment type="pathway">
    <text evidence="3 4">Cofactor biosynthesis; coenzyme A biosynthesis; CoA from (R)-pantothenate: step 2/5.</text>
</comment>
<dbReference type="EMBL" id="JAMXFF010000022">
    <property type="protein sequence ID" value="MCT7967687.1"/>
    <property type="molecule type" value="Genomic_DNA"/>
</dbReference>
<evidence type="ECO:0000256" key="4">
    <source>
        <dbReference type="RuleBase" id="RU364078"/>
    </source>
</evidence>
<evidence type="ECO:0000256" key="1">
    <source>
        <dbReference type="ARBA" id="ARBA00022793"/>
    </source>
</evidence>
<dbReference type="Proteomes" id="UP001525890">
    <property type="component" value="Unassembled WGS sequence"/>
</dbReference>
<keyword evidence="3" id="KW-0511">Multifunctional enzyme</keyword>
<name>A0ABT2MWA5_9CYAN</name>
<dbReference type="Pfam" id="PF04127">
    <property type="entry name" value="DFP"/>
    <property type="match status" value="1"/>
</dbReference>
<keyword evidence="3" id="KW-0460">Magnesium</keyword>
<dbReference type="PANTHER" id="PTHR14359:SF6">
    <property type="entry name" value="PHOSPHOPANTOTHENOYLCYSTEINE DECARBOXYLASE"/>
    <property type="match status" value="1"/>
</dbReference>
<dbReference type="InterPro" id="IPR035929">
    <property type="entry name" value="CoaB-like_sf"/>
</dbReference>
<comment type="caution">
    <text evidence="7">The sequence shown here is derived from an EMBL/GenBank/DDBJ whole genome shotgun (WGS) entry which is preliminary data.</text>
</comment>
<dbReference type="PANTHER" id="PTHR14359">
    <property type="entry name" value="HOMO-OLIGOMERIC FLAVIN CONTAINING CYS DECARBOXYLASE FAMILY"/>
    <property type="match status" value="1"/>
</dbReference>
<organism evidence="7 8">
    <name type="scientific">Laspinema palackyanum D2a</name>
    <dbReference type="NCBI Taxonomy" id="2953684"/>
    <lineage>
        <taxon>Bacteria</taxon>
        <taxon>Bacillati</taxon>
        <taxon>Cyanobacteriota</taxon>
        <taxon>Cyanophyceae</taxon>
        <taxon>Oscillatoriophycideae</taxon>
        <taxon>Oscillatoriales</taxon>
        <taxon>Laspinemataceae</taxon>
        <taxon>Laspinema</taxon>
        <taxon>Laspinema palackyanum</taxon>
    </lineage>
</organism>
<keyword evidence="3" id="KW-0479">Metal-binding</keyword>
<feature type="active site" description="Proton donor" evidence="3">
    <location>
        <position position="178"/>
    </location>
</feature>
<feature type="domain" description="Flavoprotein" evidence="5">
    <location>
        <begin position="25"/>
        <end position="196"/>
    </location>
</feature>
<feature type="region of interest" description="Phosphopantothenate--cysteine ligase" evidence="3">
    <location>
        <begin position="213"/>
        <end position="424"/>
    </location>
</feature>
<protein>
    <recommendedName>
        <fullName evidence="3">Coenzyme A biosynthesis bifunctional protein CoaBC</fullName>
    </recommendedName>
    <alternativeName>
        <fullName evidence="3">DNA/pantothenate metabolism flavoprotein</fullName>
    </alternativeName>
    <alternativeName>
        <fullName evidence="3">Phosphopantothenoylcysteine synthetase/decarboxylase</fullName>
        <shortName evidence="3">PPCS-PPCDC</shortName>
    </alternativeName>
    <domain>
        <recommendedName>
            <fullName evidence="3">Phosphopantothenoylcysteine decarboxylase</fullName>
            <shortName evidence="3">PPC decarboxylase</shortName>
            <shortName evidence="3">PPC-DC</shortName>
            <ecNumber evidence="3">4.1.1.36</ecNumber>
        </recommendedName>
        <alternativeName>
            <fullName evidence="3">CoaC</fullName>
        </alternativeName>
    </domain>
    <domain>
        <recommendedName>
            <fullName evidence="3">Phosphopantothenate--cysteine ligase</fullName>
            <ecNumber evidence="3">6.3.2.5</ecNumber>
        </recommendedName>
        <alternativeName>
            <fullName evidence="3">CoaB</fullName>
        </alternativeName>
        <alternativeName>
            <fullName evidence="3">Phosphopantothenoylcysteine synthetase</fullName>
            <shortName evidence="3">PPC synthetase</shortName>
            <shortName evidence="3">PPC-S</shortName>
        </alternativeName>
    </domain>
</protein>
<keyword evidence="3 4" id="KW-0288">FMN</keyword>
<accession>A0ABT2MWA5</accession>
<feature type="binding site" evidence="3">
    <location>
        <position position="349"/>
    </location>
    <ligand>
        <name>CTP</name>
        <dbReference type="ChEBI" id="CHEBI:37563"/>
    </ligand>
</feature>
<comment type="function">
    <text evidence="3">Catalyzes two sequential steps in the biosynthesis of coenzyme A. In the first step cysteine is conjugated to 4'-phosphopantothenate to form 4-phosphopantothenoylcysteine. In the second step the latter compound is decarboxylated to form 4'-phosphopantotheine.</text>
</comment>
<evidence type="ECO:0000313" key="7">
    <source>
        <dbReference type="EMBL" id="MCT7967687.1"/>
    </source>
</evidence>
<comment type="pathway">
    <text evidence="3 4">Cofactor biosynthesis; coenzyme A biosynthesis; CoA from (R)-pantothenate: step 3/5.</text>
</comment>
<comment type="cofactor">
    <cofactor evidence="3">
        <name>FMN</name>
        <dbReference type="ChEBI" id="CHEBI:58210"/>
    </cofactor>
    <text evidence="3">Binds 1 FMN per subunit.</text>
</comment>
<comment type="caution">
    <text evidence="3">Lacks conserved residue(s) required for the propagation of feature annotation.</text>
</comment>
<dbReference type="Pfam" id="PF02441">
    <property type="entry name" value="Flavoprotein"/>
    <property type="match status" value="1"/>
</dbReference>
<feature type="binding site" evidence="3">
    <location>
        <position position="367"/>
    </location>
    <ligand>
        <name>CTP</name>
        <dbReference type="ChEBI" id="CHEBI:37563"/>
    </ligand>
</feature>
<evidence type="ECO:0000259" key="5">
    <source>
        <dbReference type="Pfam" id="PF02441"/>
    </source>
</evidence>
<evidence type="ECO:0000256" key="3">
    <source>
        <dbReference type="HAMAP-Rule" id="MF_02225"/>
    </source>
</evidence>
<keyword evidence="3 4" id="KW-0285">Flavoprotein</keyword>
<dbReference type="GO" id="GO:0004632">
    <property type="term" value="F:phosphopantothenate--cysteine ligase activity"/>
    <property type="evidence" value="ECO:0007669"/>
    <property type="project" value="UniProtKB-EC"/>
</dbReference>
<dbReference type="InterPro" id="IPR036551">
    <property type="entry name" value="Flavin_trans-like"/>
</dbReference>
<reference evidence="7 8" key="1">
    <citation type="journal article" date="2022" name="Front. Microbiol.">
        <title>High genomic differentiation and limited gene flow indicate recent cryptic speciation within the genus Laspinema (cyanobacteria).</title>
        <authorList>
            <person name="Stanojkovic A."/>
            <person name="Skoupy S."/>
            <person name="Skaloud P."/>
            <person name="Dvorak P."/>
        </authorList>
    </citation>
    <scope>NUCLEOTIDE SEQUENCE [LARGE SCALE GENOMIC DNA]</scope>
    <source>
        <strain evidence="7 8">D2a</strain>
    </source>
</reference>
<comment type="cofactor">
    <cofactor evidence="3">
        <name>Mg(2+)</name>
        <dbReference type="ChEBI" id="CHEBI:18420"/>
    </cofactor>
</comment>
<dbReference type="HAMAP" id="MF_02225">
    <property type="entry name" value="CoaBC"/>
    <property type="match status" value="1"/>
</dbReference>
<feature type="domain" description="DNA/pantothenate metabolism flavoprotein C-terminal" evidence="6">
    <location>
        <begin position="208"/>
        <end position="420"/>
    </location>
</feature>
<evidence type="ECO:0000259" key="6">
    <source>
        <dbReference type="Pfam" id="PF04127"/>
    </source>
</evidence>
<feature type="binding site" evidence="3">
    <location>
        <begin position="330"/>
        <end position="333"/>
    </location>
    <ligand>
        <name>CTP</name>
        <dbReference type="ChEBI" id="CHEBI:37563"/>
    </ligand>
</feature>
<dbReference type="SUPFAM" id="SSF52507">
    <property type="entry name" value="Homo-oligomeric flavin-containing Cys decarboxylases, HFCD"/>
    <property type="match status" value="1"/>
</dbReference>
<dbReference type="SUPFAM" id="SSF102645">
    <property type="entry name" value="CoaB-like"/>
    <property type="match status" value="1"/>
</dbReference>
<dbReference type="NCBIfam" id="TIGR00521">
    <property type="entry name" value="coaBC_dfp"/>
    <property type="match status" value="1"/>
</dbReference>
<comment type="similarity">
    <text evidence="3 4">In the C-terminal section; belongs to the PPC synthetase family.</text>
</comment>
<comment type="catalytic activity">
    <reaction evidence="3 4">
        <text>N-[(R)-4-phosphopantothenoyl]-L-cysteine + H(+) = (R)-4'-phosphopantetheine + CO2</text>
        <dbReference type="Rhea" id="RHEA:16793"/>
        <dbReference type="ChEBI" id="CHEBI:15378"/>
        <dbReference type="ChEBI" id="CHEBI:16526"/>
        <dbReference type="ChEBI" id="CHEBI:59458"/>
        <dbReference type="ChEBI" id="CHEBI:61723"/>
        <dbReference type="EC" id="4.1.1.36"/>
    </reaction>
</comment>
<comment type="similarity">
    <text evidence="3 4">In the N-terminal section; belongs to the HFCD (homo-oligomeric flavin containing Cys decarboxylase) superfamily.</text>
</comment>